<accession>N1PY46</accession>
<dbReference type="PANTHER" id="PTHR15822">
    <property type="entry name" value="TRAF AND TNF RECEPTOR-ASSOCIATED PROTEIN"/>
    <property type="match status" value="1"/>
</dbReference>
<dbReference type="InterPro" id="IPR005135">
    <property type="entry name" value="Endo/exonuclease/phosphatase"/>
</dbReference>
<dbReference type="GO" id="GO:0005737">
    <property type="term" value="C:cytoplasm"/>
    <property type="evidence" value="ECO:0007669"/>
    <property type="project" value="TreeGrafter"/>
</dbReference>
<evidence type="ECO:0000256" key="6">
    <source>
        <dbReference type="ARBA" id="ARBA00022763"/>
    </source>
</evidence>
<dbReference type="EMBL" id="KB446535">
    <property type="protein sequence ID" value="EME48362.1"/>
    <property type="molecule type" value="Genomic_DNA"/>
</dbReference>
<dbReference type="Proteomes" id="UP000016933">
    <property type="component" value="Unassembled WGS sequence"/>
</dbReference>
<dbReference type="GO" id="GO:0046872">
    <property type="term" value="F:metal ion binding"/>
    <property type="evidence" value="ECO:0007669"/>
    <property type="project" value="UniProtKB-KW"/>
</dbReference>
<dbReference type="InterPro" id="IPR036691">
    <property type="entry name" value="Endo/exonu/phosph_ase_sf"/>
</dbReference>
<dbReference type="HOGENOM" id="CLU_042307_0_1_1"/>
<dbReference type="Pfam" id="PF03372">
    <property type="entry name" value="Exo_endo_phos"/>
    <property type="match status" value="1"/>
</dbReference>
<evidence type="ECO:0000256" key="5">
    <source>
        <dbReference type="ARBA" id="ARBA00022723"/>
    </source>
</evidence>
<comment type="subcellular location">
    <subcellularLocation>
        <location evidence="3">Nucleus</location>
        <location evidence="3">PML body</location>
    </subcellularLocation>
</comment>
<evidence type="ECO:0000256" key="7">
    <source>
        <dbReference type="ARBA" id="ARBA00022801"/>
    </source>
</evidence>
<sequence>MDEVVEKALKQVQSKTRSSVPWKFDEPWHQPSYTFKDNAWTANDPGSSTGAASPSLCKLSLYSWNIDFMLPFSDSRMHKGLRHLQSLIDSNPEQDSTASIIYLQECVDSDVHFIASHDWVRRRFNLSDIDISDWQSGHYGTITLVDKRLPISSCFRVHYSQTRMERDGLFVDVRMEDKTVRVCNSHLESMAFEPPYRIPQMKLCAWYMRQAGVDGAIAAGDFNAIQEFDRTLHEVNGLKDAYLELGGREDDPDNGHTWGQQAATKLRQQFGTSRMDKVYFCGGLELLSFERFGAGVCVDDERQREAVVKLGFDEPWITDHLGVKAVFNVPSSKATL</sequence>
<evidence type="ECO:0000313" key="13">
    <source>
        <dbReference type="Proteomes" id="UP000016933"/>
    </source>
</evidence>
<evidence type="ECO:0000256" key="3">
    <source>
        <dbReference type="ARBA" id="ARBA00004322"/>
    </source>
</evidence>
<keyword evidence="10" id="KW-0539">Nucleus</keyword>
<dbReference type="GO" id="GO:0004518">
    <property type="term" value="F:nuclease activity"/>
    <property type="evidence" value="ECO:0007669"/>
    <property type="project" value="UniProtKB-KW"/>
</dbReference>
<keyword evidence="13" id="KW-1185">Reference proteome</keyword>
<keyword evidence="8" id="KW-0460">Magnesium</keyword>
<dbReference type="SUPFAM" id="SSF56219">
    <property type="entry name" value="DNase I-like"/>
    <property type="match status" value="1"/>
</dbReference>
<dbReference type="InterPro" id="IPR051547">
    <property type="entry name" value="TDP2-like"/>
</dbReference>
<dbReference type="STRING" id="675120.N1PY46"/>
<keyword evidence="6" id="KW-0227">DNA damage</keyword>
<dbReference type="PANTHER" id="PTHR15822:SF4">
    <property type="entry name" value="TYROSYL-DNA PHOSPHODIESTERASE 2"/>
    <property type="match status" value="1"/>
</dbReference>
<evidence type="ECO:0000256" key="1">
    <source>
        <dbReference type="ARBA" id="ARBA00001936"/>
    </source>
</evidence>
<name>N1PY46_DOTSN</name>
<organism evidence="12 13">
    <name type="scientific">Dothistroma septosporum (strain NZE10 / CBS 128990)</name>
    <name type="common">Red band needle blight fungus</name>
    <name type="synonym">Mycosphaerella pini</name>
    <dbReference type="NCBI Taxonomy" id="675120"/>
    <lineage>
        <taxon>Eukaryota</taxon>
        <taxon>Fungi</taxon>
        <taxon>Dikarya</taxon>
        <taxon>Ascomycota</taxon>
        <taxon>Pezizomycotina</taxon>
        <taxon>Dothideomycetes</taxon>
        <taxon>Dothideomycetidae</taxon>
        <taxon>Mycosphaerellales</taxon>
        <taxon>Mycosphaerellaceae</taxon>
        <taxon>Dothistroma</taxon>
    </lineage>
</organism>
<proteinExistence type="predicted"/>
<evidence type="ECO:0000256" key="2">
    <source>
        <dbReference type="ARBA" id="ARBA00001946"/>
    </source>
</evidence>
<evidence type="ECO:0000313" key="12">
    <source>
        <dbReference type="EMBL" id="EME48362.1"/>
    </source>
</evidence>
<dbReference type="Gene3D" id="3.60.10.10">
    <property type="entry name" value="Endonuclease/exonuclease/phosphatase"/>
    <property type="match status" value="1"/>
</dbReference>
<keyword evidence="4" id="KW-0540">Nuclease</keyword>
<dbReference type="CDD" id="cd09080">
    <property type="entry name" value="TDP2"/>
    <property type="match status" value="1"/>
</dbReference>
<comment type="cofactor">
    <cofactor evidence="1">
        <name>Mn(2+)</name>
        <dbReference type="ChEBI" id="CHEBI:29035"/>
    </cofactor>
</comment>
<feature type="domain" description="Endonuclease/exonuclease/phosphatase" evidence="11">
    <location>
        <begin position="63"/>
        <end position="320"/>
    </location>
</feature>
<reference evidence="13" key="1">
    <citation type="journal article" date="2012" name="PLoS Genet.">
        <title>The genomes of the fungal plant pathogens Cladosporium fulvum and Dothistroma septosporum reveal adaptation to different hosts and lifestyles but also signatures of common ancestry.</title>
        <authorList>
            <person name="de Wit P.J.G.M."/>
            <person name="van der Burgt A."/>
            <person name="Oekmen B."/>
            <person name="Stergiopoulos I."/>
            <person name="Abd-Elsalam K.A."/>
            <person name="Aerts A.L."/>
            <person name="Bahkali A.H."/>
            <person name="Beenen H.G."/>
            <person name="Chettri P."/>
            <person name="Cox M.P."/>
            <person name="Datema E."/>
            <person name="de Vries R.P."/>
            <person name="Dhillon B."/>
            <person name="Ganley A.R."/>
            <person name="Griffiths S.A."/>
            <person name="Guo Y."/>
            <person name="Hamelin R.C."/>
            <person name="Henrissat B."/>
            <person name="Kabir M.S."/>
            <person name="Jashni M.K."/>
            <person name="Kema G."/>
            <person name="Klaubauf S."/>
            <person name="Lapidus A."/>
            <person name="Levasseur A."/>
            <person name="Lindquist E."/>
            <person name="Mehrabi R."/>
            <person name="Ohm R.A."/>
            <person name="Owen T.J."/>
            <person name="Salamov A."/>
            <person name="Schwelm A."/>
            <person name="Schijlen E."/>
            <person name="Sun H."/>
            <person name="van den Burg H.A."/>
            <person name="van Ham R.C.H.J."/>
            <person name="Zhang S."/>
            <person name="Goodwin S.B."/>
            <person name="Grigoriev I.V."/>
            <person name="Collemare J."/>
            <person name="Bradshaw R.E."/>
        </authorList>
    </citation>
    <scope>NUCLEOTIDE SEQUENCE [LARGE SCALE GENOMIC DNA]</scope>
    <source>
        <strain evidence="13">NZE10 / CBS 128990</strain>
    </source>
</reference>
<evidence type="ECO:0000256" key="10">
    <source>
        <dbReference type="ARBA" id="ARBA00023242"/>
    </source>
</evidence>
<dbReference type="GO" id="GO:0070260">
    <property type="term" value="F:5'-tyrosyl-DNA phosphodiesterase activity"/>
    <property type="evidence" value="ECO:0007669"/>
    <property type="project" value="TreeGrafter"/>
</dbReference>
<gene>
    <name evidence="12" type="ORF">DOTSEDRAFT_141379</name>
</gene>
<evidence type="ECO:0000256" key="8">
    <source>
        <dbReference type="ARBA" id="ARBA00022842"/>
    </source>
</evidence>
<dbReference type="OrthoDB" id="9975959at2759"/>
<reference evidence="12 13" key="2">
    <citation type="journal article" date="2012" name="PLoS Pathog.">
        <title>Diverse lifestyles and strategies of plant pathogenesis encoded in the genomes of eighteen Dothideomycetes fungi.</title>
        <authorList>
            <person name="Ohm R.A."/>
            <person name="Feau N."/>
            <person name="Henrissat B."/>
            <person name="Schoch C.L."/>
            <person name="Horwitz B.A."/>
            <person name="Barry K.W."/>
            <person name="Condon B.J."/>
            <person name="Copeland A.C."/>
            <person name="Dhillon B."/>
            <person name="Glaser F."/>
            <person name="Hesse C.N."/>
            <person name="Kosti I."/>
            <person name="LaButti K."/>
            <person name="Lindquist E.A."/>
            <person name="Lucas S."/>
            <person name="Salamov A.A."/>
            <person name="Bradshaw R.E."/>
            <person name="Ciuffetti L."/>
            <person name="Hamelin R.C."/>
            <person name="Kema G.H.J."/>
            <person name="Lawrence C."/>
            <person name="Scott J.A."/>
            <person name="Spatafora J.W."/>
            <person name="Turgeon B.G."/>
            <person name="de Wit P.J.G.M."/>
            <person name="Zhong S."/>
            <person name="Goodwin S.B."/>
            <person name="Grigoriev I.V."/>
        </authorList>
    </citation>
    <scope>NUCLEOTIDE SEQUENCE [LARGE SCALE GENOMIC DNA]</scope>
    <source>
        <strain evidence="13">NZE10 / CBS 128990</strain>
    </source>
</reference>
<evidence type="ECO:0000256" key="4">
    <source>
        <dbReference type="ARBA" id="ARBA00022722"/>
    </source>
</evidence>
<evidence type="ECO:0000256" key="9">
    <source>
        <dbReference type="ARBA" id="ARBA00023204"/>
    </source>
</evidence>
<dbReference type="GO" id="GO:0003697">
    <property type="term" value="F:single-stranded DNA binding"/>
    <property type="evidence" value="ECO:0007669"/>
    <property type="project" value="TreeGrafter"/>
</dbReference>
<keyword evidence="9" id="KW-0234">DNA repair</keyword>
<protein>
    <recommendedName>
        <fullName evidence="11">Endonuclease/exonuclease/phosphatase domain-containing protein</fullName>
    </recommendedName>
</protein>
<comment type="cofactor">
    <cofactor evidence="2">
        <name>Mg(2+)</name>
        <dbReference type="ChEBI" id="CHEBI:18420"/>
    </cofactor>
</comment>
<keyword evidence="7" id="KW-0378">Hydrolase</keyword>
<evidence type="ECO:0000259" key="11">
    <source>
        <dbReference type="Pfam" id="PF03372"/>
    </source>
</evidence>
<keyword evidence="5" id="KW-0479">Metal-binding</keyword>
<dbReference type="OMA" id="PEPCCIL"/>
<dbReference type="AlphaFoldDB" id="N1PY46"/>
<dbReference type="GO" id="GO:0006302">
    <property type="term" value="P:double-strand break repair"/>
    <property type="evidence" value="ECO:0007669"/>
    <property type="project" value="TreeGrafter"/>
</dbReference>
<dbReference type="eggNOG" id="ENOG502R668">
    <property type="taxonomic scope" value="Eukaryota"/>
</dbReference>